<accession>X6NXZ9</accession>
<sequence>MHSFLIEYPTNKHFYHIMKHGCNLKLLKENNNFKIVREMYLNILWNILKVKHLKYRQINNKIYIIIYYSNTIIIGIIQIIIPSYYCGIVIKHLLMNKSCIIQTYMCTFILFNNKKRNKEFMINCCNNEINLFAIYLSKNKIIGENQYLICNNKCC</sequence>
<keyword evidence="1" id="KW-1133">Transmembrane helix</keyword>
<organism evidence="2 3">
    <name type="scientific">Reticulomyxa filosa</name>
    <dbReference type="NCBI Taxonomy" id="46433"/>
    <lineage>
        <taxon>Eukaryota</taxon>
        <taxon>Sar</taxon>
        <taxon>Rhizaria</taxon>
        <taxon>Retaria</taxon>
        <taxon>Foraminifera</taxon>
        <taxon>Monothalamids</taxon>
        <taxon>Reticulomyxidae</taxon>
        <taxon>Reticulomyxa</taxon>
    </lineage>
</organism>
<reference evidence="2 3" key="1">
    <citation type="journal article" date="2013" name="Curr. Biol.">
        <title>The Genome of the Foraminiferan Reticulomyxa filosa.</title>
        <authorList>
            <person name="Glockner G."/>
            <person name="Hulsmann N."/>
            <person name="Schleicher M."/>
            <person name="Noegel A.A."/>
            <person name="Eichinger L."/>
            <person name="Gallinger C."/>
            <person name="Pawlowski J."/>
            <person name="Sierra R."/>
            <person name="Euteneuer U."/>
            <person name="Pillet L."/>
            <person name="Moustafa A."/>
            <person name="Platzer M."/>
            <person name="Groth M."/>
            <person name="Szafranski K."/>
            <person name="Schliwa M."/>
        </authorList>
    </citation>
    <scope>NUCLEOTIDE SEQUENCE [LARGE SCALE GENOMIC DNA]</scope>
</reference>
<evidence type="ECO:0000256" key="1">
    <source>
        <dbReference type="SAM" id="Phobius"/>
    </source>
</evidence>
<keyword evidence="1" id="KW-0812">Transmembrane</keyword>
<comment type="caution">
    <text evidence="2">The sequence shown here is derived from an EMBL/GenBank/DDBJ whole genome shotgun (WGS) entry which is preliminary data.</text>
</comment>
<evidence type="ECO:0000313" key="3">
    <source>
        <dbReference type="Proteomes" id="UP000023152"/>
    </source>
</evidence>
<keyword evidence="1" id="KW-0472">Membrane</keyword>
<feature type="transmembrane region" description="Helical" evidence="1">
    <location>
        <begin position="62"/>
        <end position="81"/>
    </location>
</feature>
<evidence type="ECO:0000313" key="2">
    <source>
        <dbReference type="EMBL" id="ETO30704.1"/>
    </source>
</evidence>
<keyword evidence="3" id="KW-1185">Reference proteome</keyword>
<dbReference type="AlphaFoldDB" id="X6NXZ9"/>
<proteinExistence type="predicted"/>
<name>X6NXZ9_RETFI</name>
<dbReference type="EMBL" id="ASPP01005353">
    <property type="protein sequence ID" value="ETO30704.1"/>
    <property type="molecule type" value="Genomic_DNA"/>
</dbReference>
<gene>
    <name evidence="2" type="ORF">RFI_06415</name>
</gene>
<dbReference type="Proteomes" id="UP000023152">
    <property type="component" value="Unassembled WGS sequence"/>
</dbReference>
<protein>
    <submittedName>
        <fullName evidence="2">Uncharacterized protein</fullName>
    </submittedName>
</protein>